<reference evidence="3 4" key="1">
    <citation type="journal article" date="2023" name="Environ Microbiome">
        <title>A coral-associated actinobacterium mitigates coral bleaching under heat stress.</title>
        <authorList>
            <person name="Li J."/>
            <person name="Zou Y."/>
            <person name="Li Q."/>
            <person name="Zhang J."/>
            <person name="Bourne D.G."/>
            <person name="Lyu Y."/>
            <person name="Liu C."/>
            <person name="Zhang S."/>
        </authorList>
    </citation>
    <scope>NUCLEOTIDE SEQUENCE [LARGE SCALE GENOMIC DNA]</scope>
    <source>
        <strain evidence="3 4">SCSIO 13291</strain>
    </source>
</reference>
<dbReference type="InterPro" id="IPR000120">
    <property type="entry name" value="Amidase"/>
</dbReference>
<dbReference type="Pfam" id="PF01425">
    <property type="entry name" value="Amidase"/>
    <property type="match status" value="1"/>
</dbReference>
<protein>
    <submittedName>
        <fullName evidence="3">Amidase family protein</fullName>
    </submittedName>
</protein>
<feature type="domain" description="Amidase" evidence="2">
    <location>
        <begin position="24"/>
        <end position="442"/>
    </location>
</feature>
<dbReference type="SUPFAM" id="SSF75304">
    <property type="entry name" value="Amidase signature (AS) enzymes"/>
    <property type="match status" value="1"/>
</dbReference>
<comment type="similarity">
    <text evidence="1">Belongs to the amidase family.</text>
</comment>
<name>A0ABZ3C9J8_9ACTN</name>
<evidence type="ECO:0000259" key="2">
    <source>
        <dbReference type="Pfam" id="PF01425"/>
    </source>
</evidence>
<dbReference type="Proteomes" id="UP001434337">
    <property type="component" value="Chromosome"/>
</dbReference>
<sequence>MTAAAVDAVALAAAVRAGEVSAREVAEAALARGEGLNPSLGAFAAFAAERALGQADAVDAAVASGTLGDAPLAGVPLPIKDLVEVAGVPFAAGSRALAGTLAGATDVSAARLEAAGAVTVGKTATPEFGFPCYTEPDGAPPAVTPWDPTRMAGGSSGGAAAAVASGIVPIAHASDGGGSIRIPASCCGLVGLKPSRGLVDTMPSRLPGPGLVSDGVLTTTVRDTAWALDVLAPGHHFFAGLDAAGTDLRIGVLTEPVISDAAAVHPACLAAVAEVAELLGALGHRVAEAPRPFAADRWAAFDAVWTTGAASIPLPPEADPALTPMTRWLRARGRAVTGVEYAAALGEIARLEWDVDRAWGAFDVVLTPTLAQPPLPVGALRNDADPAADFAAQIDFTPWTSIANLTGRPSVSLPLVRAEVDGVVLPIGVMLTGRRGADATLLLLAAELELALPWPRTAPGF</sequence>
<dbReference type="InterPro" id="IPR020556">
    <property type="entry name" value="Amidase_CS"/>
</dbReference>
<dbReference type="PANTHER" id="PTHR11895">
    <property type="entry name" value="TRANSAMIDASE"/>
    <property type="match status" value="1"/>
</dbReference>
<dbReference type="EMBL" id="CP115965">
    <property type="protein sequence ID" value="WZW99424.1"/>
    <property type="molecule type" value="Genomic_DNA"/>
</dbReference>
<dbReference type="Gene3D" id="3.90.1300.10">
    <property type="entry name" value="Amidase signature (AS) domain"/>
    <property type="match status" value="1"/>
</dbReference>
<dbReference type="PROSITE" id="PS00571">
    <property type="entry name" value="AMIDASES"/>
    <property type="match status" value="1"/>
</dbReference>
<proteinExistence type="inferred from homology"/>
<gene>
    <name evidence="3" type="ORF">PCC79_04285</name>
</gene>
<evidence type="ECO:0000313" key="3">
    <source>
        <dbReference type="EMBL" id="WZW99424.1"/>
    </source>
</evidence>
<dbReference type="InterPro" id="IPR023631">
    <property type="entry name" value="Amidase_dom"/>
</dbReference>
<dbReference type="PANTHER" id="PTHR11895:SF7">
    <property type="entry name" value="GLUTAMYL-TRNA(GLN) AMIDOTRANSFERASE SUBUNIT A, MITOCHONDRIAL"/>
    <property type="match status" value="1"/>
</dbReference>
<organism evidence="3 4">
    <name type="scientific">Propioniciclava soli</name>
    <dbReference type="NCBI Taxonomy" id="2775081"/>
    <lineage>
        <taxon>Bacteria</taxon>
        <taxon>Bacillati</taxon>
        <taxon>Actinomycetota</taxon>
        <taxon>Actinomycetes</taxon>
        <taxon>Propionibacteriales</taxon>
        <taxon>Propionibacteriaceae</taxon>
        <taxon>Propioniciclava</taxon>
    </lineage>
</organism>
<keyword evidence="4" id="KW-1185">Reference proteome</keyword>
<accession>A0ABZ3C9J8</accession>
<evidence type="ECO:0000313" key="4">
    <source>
        <dbReference type="Proteomes" id="UP001434337"/>
    </source>
</evidence>
<dbReference type="InterPro" id="IPR036928">
    <property type="entry name" value="AS_sf"/>
</dbReference>
<evidence type="ECO:0000256" key="1">
    <source>
        <dbReference type="ARBA" id="ARBA00009199"/>
    </source>
</evidence>
<dbReference type="RefSeq" id="WP_232549922.1">
    <property type="nucleotide sequence ID" value="NZ_CP115965.1"/>
</dbReference>